<dbReference type="PROSITE" id="PS00028">
    <property type="entry name" value="ZINC_FINGER_C2H2_1"/>
    <property type="match status" value="1"/>
</dbReference>
<organism evidence="4 5">
    <name type="scientific">Symbiodinium microadriaticum</name>
    <name type="common">Dinoflagellate</name>
    <name type="synonym">Zooxanthella microadriatica</name>
    <dbReference type="NCBI Taxonomy" id="2951"/>
    <lineage>
        <taxon>Eukaryota</taxon>
        <taxon>Sar</taxon>
        <taxon>Alveolata</taxon>
        <taxon>Dinophyceae</taxon>
        <taxon>Suessiales</taxon>
        <taxon>Symbiodiniaceae</taxon>
        <taxon>Symbiodinium</taxon>
    </lineage>
</organism>
<feature type="region of interest" description="Disordered" evidence="2">
    <location>
        <begin position="488"/>
        <end position="653"/>
    </location>
</feature>
<evidence type="ECO:0000259" key="3">
    <source>
        <dbReference type="PROSITE" id="PS00028"/>
    </source>
</evidence>
<dbReference type="InterPro" id="IPR036397">
    <property type="entry name" value="RNaseH_sf"/>
</dbReference>
<sequence>MDIIDNVATDQQHLVSEVPIEMLRAYVFQAVREQWGNGAISLRGLRESVQQRLGISLVLEKPAIRQLAEEAADAMSQEQSALNDLGRGRELFLSISDIQDVRMWTGVWEPLPDQDWLGNRTTTDKTLELNVDSSEASRMICETVRSLLPPYGNVCHKKKMWMHFWKYGCQSVESRIHSPLQCLGQVSRTIFKPMPSVWSMFFSNASYAFWQGGAVILTVRASQVPRQMNESIPEVEKDTRACMNETGHGKPLCPTFVTDNSSAVIDRVKFIPVPFAFGQQRGSVSRCWLNLTSLLYGTLRCGAQRYGKESSSSWELWRGSWKTASPKQQAFPSYDRAWGPREEIQVIKEERRQADAVDDSSARGVQAIVNMLRKAENRIARLQREKQEKTVRWAKYQQELKAAFVAEERRYTAAQQKYSEEVVEAEKQLATAKELLAQVASDFRTGMDTSGPTVTDEEAWNAMMRRTPHAEQTGTTDPEMIEILRRYKRGEGLPTGLPTFGNTDASRRSMSAENPRPEQHVSKAPPPPAAVSTPSPMVPRGTAPSYGCASPSVAHNRASPYPETSPTGPKLPAAPVHEPVEPHPVEEARPVESMNGADSRLHDRVPVKQRTKGPPEKSRAGATLSEKLESKRATATGDGIIDDDQDELGTASPGFGRIQSGLGARLPKVLIAHSITPFSILDFDSPLPRIPPAPFTTMDAGCSRLETSIVIPVLDFLGCEPVLDWKPWRNRPPQEDDPPGQDWLGIHLYTPHYQPLQLAIRPQEKTLESVLALLVTYDQGPDGCLFDTVVPIRPQSDHGSGSFLRFSSSIKGVGTGGMVAIIMDLTTVGGPFFSTVLPQGIAFQTLRDYFGPLTTIGDEPVDVFVGCCDRPLSSDSQANLSDGDVILVLRRTVVVPRSKQQVPCLNVDQYGPRQQIATGLPPAPLSVQGQACPFVMAVAEVPSPEVTGMNRDDARDVFVLLDPRPMGQKPCFLFLHHPVVHLPSVAAMLGLSTGRTRRLGVRGGDRRGDDVFVEGCTALVLFAEETDDASVDSGSTDRSDGLAADMSLGMGAESVAGPPGLPLQAVVYDDPSSPVGDVWGGGPQLTMEGVDILDPTLPEGQSWNADRTAARGRDTVEDYGFEELVAGPEPCHTVLAGDAEASMSAQISVLIYVPDFVPEILAVSVALPAAIEGLKAQVKASRAPEQSFSFPELYQVSPQPLKETAIFTAGPTWQAYTVMVLFDCRRCNDCVFAKAVPRTLSRESLLLAAGFPPDDPVQVFVHGLIQPLAIDQRITLVHGMTITISPRHGGSPAQYDLGEMLLTSDGWDSEALMPGPTVHFNSHFYILTEGTPFAFQVQPGRQATFREDVARATGTAEYRLSLGTVTPRITDAYPFGFWTSAVLVATDALQRVPYPPARSPERRRILVLDQRRILRGITWRFVFSRVQKVQDLADLYYDMCPPRHVVSLDGARVEVRDGVQVFLIQPGQVLTVEFVLEKSSPPPSENEQGPTDLPMRDESPTDPPDSHVSTAIPMIVQDACPKMALRAVARREDAHSLRPNTVGTNGMSNGRNSDVVRADKYRCVLWLPTEFSAHAVCAEATLHLLGGEPIKTCKLLQELSNTAATHPAFDAAREATRRLGGEWPLPPYRWPIDLPELADGDVSDVAMDEGIMTDIVVVLLTPDYVHERLDLTVELPQTVEEVIDLVQTCRDDEHRRLFPEVIEVSQQPDAGWGLFLAVPLWLRYRAVVCVDSSLFDGRLAPTADVDVFVPGHEGIHLAASRDRAYRGPAPADRAPGMCIVFVRPGRGRPPTFQLSETLRSGAFWEHSPMFPQDSLGNGYCIAGPTGQQLFRLHPERAFFYRADIALLADLHPQRVVVTPSEPQQVNVSVRGWPCRTVVSATDRDDQFLWDGTIVSAIPGLLDCRPIMMGWLPVSARDSWLDLEPIRLALNQSAPPGWCVCFPDLPAHWTWVCFHAGKVVKVAFEEHLVPLAAGNNAVADDLVQDLLRLLYQPWPNNWLLPPCLTGPSSAQLSFSIYTDGSANQVKGPPALHAEHIAIAVAVLWAMQMRGALSVVQCALFFDCTAAGWSAEGKWQTTGPTSMFVHHLYMAARATPGIQLNFSHVRGHSGDPWNDLADYVAKTAASQTCLVPTTKSAADVDDDPGWFSLKTTTINIQSLRGKCKYVEDQLDARGVNVAFLQETKLPGGTLTSAHYLRLHTEADSHWGVGIWVHRRLGVLSLHKTALCVEESDFTVLHEAPRLLAVLLTVGDLKIGLVSGHCPHAARPRERDEFLEVLRPLLHRLKSVNLVISGVDLNGRLPPNYEGVTGSLEFGEPDDTGWSAAQILADAGVWIPSTYSQLHCGESATYTHPSGQQHRIDYLLVGGRAKAHFVRSETDESFDNGSPQDDHTLLCLDLRGSTAVHHGQRKLLRPDDRDKILSVEGRAFVRDALAAFPHPAWETHPDQHCAQIEEYLRGALDSHFAQPQKARRASYITDSAWQQRDAKMQFKRRVRHRVNLWSALLCLAFCQWHTSQDYGIGQLLGKQCMLYELASAAIRFATANIKKEISKAKNAFLFQLAGENCQGAATILQRVKKAGIGGSKTRPVSRPLPLLLHPETGSAVSSRDQRDEVWLFHFGKQEQGHTVHVADFIRAAESSCFEPDVEWTAAMLPTYSDIETVLRDIKRNKAMGLDNIPGEILKAAPAETALRHSSAVLYLDTSAAYYRIVRELAVGDIRSDATVLTLFRRFGLDAEDVAELMQTVNAGGMLAQAGAPDALRQVVKDLHLHTWFVTRFSDGTRVCDSLAGSRPGESWADLIYAYIYSRVLHKVHEHAVAEDLTFTVPYDPATGIFPPLSGTEDLAVTDTTWADDSAFPLEDEDAAALMRKTVRLCTLVLSFCTSHGMAPNLKPGKTSVMITLTGKGSKQARREHFPNGTQKLWLPELEVGVAVTDQYKHLGGVVDCKLSMKPEVRFRLAQAASSYDAAKTLLLNSPKLELPTRAALFASVVTPTFFNLGLWMPSGVAWEMLRCGYSKLVRRLLITDIGAHDVLRVPLPVAHWCTGCWRLELVATRARLSLLVSLALAGPPLLWAMLQSEAQWLQVIRDDLKWLVASEEHQWPKVIGLSLQAPTMTWLCRLCMKTLKTKAALGAHFFKVHGRVADYRHVTNGTKCEACDTDFWTEGRLAAHLRSSPGCVSFLRRHGKSVQQIRPGFGSKKRRQSESLSYTLSLPLRHGHIPLAPDTPVWSEEQTAVYRSLCDLLFDLTGTESREVLQSAMTAALQQCPLYPDEVAAILDTLIAEVQEVAADGMDDPWPVLLVRLILASLDDLRSGLWTGAADHAEQRMYHSFREFHLLLTGFDWASSLQPLAKGDVTPSVLEYTVPHDWKAEWQRNSMDKPAVWLYSCPYCPAGLLELRFGGAFLLLQVY</sequence>
<dbReference type="OrthoDB" id="414666at2759"/>
<dbReference type="GO" id="GO:0003676">
    <property type="term" value="F:nucleic acid binding"/>
    <property type="evidence" value="ECO:0007669"/>
    <property type="project" value="InterPro"/>
</dbReference>
<dbReference type="SUPFAM" id="SSF56219">
    <property type="entry name" value="DNase I-like"/>
    <property type="match status" value="1"/>
</dbReference>
<dbReference type="Gene3D" id="3.30.420.10">
    <property type="entry name" value="Ribonuclease H-like superfamily/Ribonuclease H"/>
    <property type="match status" value="1"/>
</dbReference>
<evidence type="ECO:0000256" key="1">
    <source>
        <dbReference type="SAM" id="Coils"/>
    </source>
</evidence>
<comment type="caution">
    <text evidence="4">The sequence shown here is derived from an EMBL/GenBank/DDBJ whole genome shotgun (WGS) entry which is preliminary data.</text>
</comment>
<gene>
    <name evidence="4" type="primary">rbcL</name>
    <name evidence="4" type="ORF">AK812_SmicGene32944</name>
</gene>
<evidence type="ECO:0000313" key="5">
    <source>
        <dbReference type="Proteomes" id="UP000186817"/>
    </source>
</evidence>
<dbReference type="InterPro" id="IPR036691">
    <property type="entry name" value="Endo/exonu/phosph_ase_sf"/>
</dbReference>
<dbReference type="InterPro" id="IPR012337">
    <property type="entry name" value="RNaseH-like_sf"/>
</dbReference>
<feature type="coiled-coil region" evidence="1">
    <location>
        <begin position="365"/>
        <end position="442"/>
    </location>
</feature>
<dbReference type="InterPro" id="IPR013087">
    <property type="entry name" value="Znf_C2H2_type"/>
</dbReference>
<protein>
    <submittedName>
        <fullName evidence="4">Ribulose bisphosphate carboxylase</fullName>
    </submittedName>
</protein>
<dbReference type="EMBL" id="LSRX01000941">
    <property type="protein sequence ID" value="OLP86004.1"/>
    <property type="molecule type" value="Genomic_DNA"/>
</dbReference>
<dbReference type="Gene3D" id="3.60.10.10">
    <property type="entry name" value="Endonuclease/exonuclease/phosphatase"/>
    <property type="match status" value="1"/>
</dbReference>
<keyword evidence="5" id="KW-1185">Reference proteome</keyword>
<feature type="compositionally biased region" description="Basic and acidic residues" evidence="2">
    <location>
        <begin position="578"/>
        <end position="590"/>
    </location>
</feature>
<dbReference type="Proteomes" id="UP000186817">
    <property type="component" value="Unassembled WGS sequence"/>
</dbReference>
<dbReference type="SUPFAM" id="SSF53098">
    <property type="entry name" value="Ribonuclease H-like"/>
    <property type="match status" value="1"/>
</dbReference>
<proteinExistence type="predicted"/>
<feature type="region of interest" description="Disordered" evidence="2">
    <location>
        <begin position="1478"/>
        <end position="1506"/>
    </location>
</feature>
<accession>A0A1Q9CSU7</accession>
<evidence type="ECO:0000313" key="4">
    <source>
        <dbReference type="EMBL" id="OLP86004.1"/>
    </source>
</evidence>
<feature type="domain" description="C2H2-type" evidence="3">
    <location>
        <begin position="3113"/>
        <end position="3134"/>
    </location>
</feature>
<feature type="compositionally biased region" description="Low complexity" evidence="2">
    <location>
        <begin position="530"/>
        <end position="539"/>
    </location>
</feature>
<feature type="compositionally biased region" description="Polar residues" evidence="2">
    <location>
        <begin position="500"/>
        <end position="512"/>
    </location>
</feature>
<keyword evidence="1" id="KW-0175">Coiled coil</keyword>
<reference evidence="4 5" key="1">
    <citation type="submission" date="2016-02" db="EMBL/GenBank/DDBJ databases">
        <title>Genome analysis of coral dinoflagellate symbionts highlights evolutionary adaptations to a symbiotic lifestyle.</title>
        <authorList>
            <person name="Aranda M."/>
            <person name="Li Y."/>
            <person name="Liew Y.J."/>
            <person name="Baumgarten S."/>
            <person name="Simakov O."/>
            <person name="Wilson M."/>
            <person name="Piel J."/>
            <person name="Ashoor H."/>
            <person name="Bougouffa S."/>
            <person name="Bajic V.B."/>
            <person name="Ryu T."/>
            <person name="Ravasi T."/>
            <person name="Bayer T."/>
            <person name="Micklem G."/>
            <person name="Kim H."/>
            <person name="Bhak J."/>
            <person name="Lajeunesse T.C."/>
            <person name="Voolstra C.R."/>
        </authorList>
    </citation>
    <scope>NUCLEOTIDE SEQUENCE [LARGE SCALE GENOMIC DNA]</scope>
    <source>
        <strain evidence="4 5">CCMP2467</strain>
    </source>
</reference>
<evidence type="ECO:0000256" key="2">
    <source>
        <dbReference type="SAM" id="MobiDB-lite"/>
    </source>
</evidence>
<name>A0A1Q9CSU7_SYMMI</name>